<reference evidence="1 2" key="1">
    <citation type="journal article" date="2016" name="Nat. Commun.">
        <title>Thousands of microbial genomes shed light on interconnected biogeochemical processes in an aquifer system.</title>
        <authorList>
            <person name="Anantharaman K."/>
            <person name="Brown C.T."/>
            <person name="Hug L.A."/>
            <person name="Sharon I."/>
            <person name="Castelle C.J."/>
            <person name="Probst A.J."/>
            <person name="Thomas B.C."/>
            <person name="Singh A."/>
            <person name="Wilkins M.J."/>
            <person name="Karaoz U."/>
            <person name="Brodie E.L."/>
            <person name="Williams K.H."/>
            <person name="Hubbard S.S."/>
            <person name="Banfield J.F."/>
        </authorList>
    </citation>
    <scope>NUCLEOTIDE SEQUENCE [LARGE SCALE GENOMIC DNA]</scope>
</reference>
<proteinExistence type="predicted"/>
<dbReference type="AlphaFoldDB" id="A0A1G2QL36"/>
<gene>
    <name evidence="1" type="ORF">A2569_00320</name>
</gene>
<organism evidence="1 2">
    <name type="scientific">Candidatus Vogelbacteria bacterium RIFOXYD1_FULL_51_18</name>
    <dbReference type="NCBI Taxonomy" id="1802440"/>
    <lineage>
        <taxon>Bacteria</taxon>
        <taxon>Candidatus Vogeliibacteriota</taxon>
    </lineage>
</organism>
<dbReference type="STRING" id="1802440.A2569_00320"/>
<dbReference type="EMBL" id="MHTL01000010">
    <property type="protein sequence ID" value="OHA60712.1"/>
    <property type="molecule type" value="Genomic_DNA"/>
</dbReference>
<name>A0A1G2QL36_9BACT</name>
<accession>A0A1G2QL36</accession>
<dbReference type="Proteomes" id="UP000177090">
    <property type="component" value="Unassembled WGS sequence"/>
</dbReference>
<evidence type="ECO:0000313" key="2">
    <source>
        <dbReference type="Proteomes" id="UP000177090"/>
    </source>
</evidence>
<comment type="caution">
    <text evidence="1">The sequence shown here is derived from an EMBL/GenBank/DDBJ whole genome shotgun (WGS) entry which is preliminary data.</text>
</comment>
<evidence type="ECO:0000313" key="1">
    <source>
        <dbReference type="EMBL" id="OHA60712.1"/>
    </source>
</evidence>
<protein>
    <submittedName>
        <fullName evidence="1">Uncharacterized protein</fullName>
    </submittedName>
</protein>
<sequence>MFLLRDLNYFRKTHSAIKSVFALLGERDDTIRNSVERMILADTNIAPREDFGAALADNNLTWTDLLSGIALDPKILRVGIA</sequence>